<dbReference type="InterPro" id="IPR036291">
    <property type="entry name" value="NAD(P)-bd_dom_sf"/>
</dbReference>
<evidence type="ECO:0000259" key="2">
    <source>
        <dbReference type="Pfam" id="PF01370"/>
    </source>
</evidence>
<protein>
    <recommendedName>
        <fullName evidence="2">NAD-dependent epimerase/dehydratase domain-containing protein</fullName>
    </recommendedName>
</protein>
<sequence length="343" mass="37680">MTLRMLFIGGTGTISTSVSALALARGHDLTIVNRGTTPVPPELDGVKELRGDAGDPASIRDAVGDREFDVVVNFRAFHTDQVAADIETFRGRTGQYVFISSASAYQKPVERLPITESTPLRNPFWQYSREKIACEDLLVAAYRDSGFPMTIIRPSHTYTRNSVPIFGRWTAIERMRAGKPVVVQGDGTSLWHLTHSRDLAVALVGLLGNRRALGEAFHITGDEALTWNQIFQIIARAAGARSPSSCTSRARRSPGTIPTRARASSATRRTRCSSTTARSRRSCRSTRRRRRTGAAPPRWSAGTTPTRRAAGSTRRRMRCSTRSSRSTGAEGPALRARGRTARR</sequence>
<gene>
    <name evidence="3" type="ORF">GCM10025881_19260</name>
</gene>
<dbReference type="Proteomes" id="UP001157034">
    <property type="component" value="Unassembled WGS sequence"/>
</dbReference>
<evidence type="ECO:0000313" key="3">
    <source>
        <dbReference type="EMBL" id="GMA95102.1"/>
    </source>
</evidence>
<feature type="compositionally biased region" description="Low complexity" evidence="1">
    <location>
        <begin position="259"/>
        <end position="277"/>
    </location>
</feature>
<dbReference type="InterPro" id="IPR051783">
    <property type="entry name" value="NAD(P)-dependent_oxidoreduct"/>
</dbReference>
<dbReference type="Gene3D" id="3.40.50.720">
    <property type="entry name" value="NAD(P)-binding Rossmann-like Domain"/>
    <property type="match status" value="1"/>
</dbReference>
<comment type="caution">
    <text evidence="3">The sequence shown here is derived from an EMBL/GenBank/DDBJ whole genome shotgun (WGS) entry which is preliminary data.</text>
</comment>
<name>A0ABQ6K8E9_9MICO</name>
<reference evidence="4" key="1">
    <citation type="journal article" date="2019" name="Int. J. Syst. Evol. Microbiol.">
        <title>The Global Catalogue of Microorganisms (GCM) 10K type strain sequencing project: providing services to taxonomists for standard genome sequencing and annotation.</title>
        <authorList>
            <consortium name="The Broad Institute Genomics Platform"/>
            <consortium name="The Broad Institute Genome Sequencing Center for Infectious Disease"/>
            <person name="Wu L."/>
            <person name="Ma J."/>
        </authorList>
    </citation>
    <scope>NUCLEOTIDE SEQUENCE [LARGE SCALE GENOMIC DNA]</scope>
    <source>
        <strain evidence="4">NBRC 108894</strain>
    </source>
</reference>
<dbReference type="PANTHER" id="PTHR48079:SF6">
    <property type="entry name" value="NAD(P)-BINDING DOMAIN-CONTAINING PROTEIN-RELATED"/>
    <property type="match status" value="1"/>
</dbReference>
<dbReference type="PANTHER" id="PTHR48079">
    <property type="entry name" value="PROTEIN YEEZ"/>
    <property type="match status" value="1"/>
</dbReference>
<feature type="domain" description="NAD-dependent epimerase/dehydratase" evidence="2">
    <location>
        <begin position="6"/>
        <end position="215"/>
    </location>
</feature>
<feature type="region of interest" description="Disordered" evidence="1">
    <location>
        <begin position="242"/>
        <end position="343"/>
    </location>
</feature>
<dbReference type="Pfam" id="PF01370">
    <property type="entry name" value="Epimerase"/>
    <property type="match status" value="1"/>
</dbReference>
<evidence type="ECO:0000313" key="4">
    <source>
        <dbReference type="Proteomes" id="UP001157034"/>
    </source>
</evidence>
<evidence type="ECO:0000256" key="1">
    <source>
        <dbReference type="SAM" id="MobiDB-lite"/>
    </source>
</evidence>
<keyword evidence="4" id="KW-1185">Reference proteome</keyword>
<organism evidence="3 4">
    <name type="scientific">Pseudolysinimonas kribbensis</name>
    <dbReference type="NCBI Taxonomy" id="433641"/>
    <lineage>
        <taxon>Bacteria</taxon>
        <taxon>Bacillati</taxon>
        <taxon>Actinomycetota</taxon>
        <taxon>Actinomycetes</taxon>
        <taxon>Micrococcales</taxon>
        <taxon>Microbacteriaceae</taxon>
        <taxon>Pseudolysinimonas</taxon>
    </lineage>
</organism>
<feature type="compositionally biased region" description="Basic residues" evidence="1">
    <location>
        <begin position="278"/>
        <end position="292"/>
    </location>
</feature>
<dbReference type="InterPro" id="IPR001509">
    <property type="entry name" value="Epimerase_deHydtase"/>
</dbReference>
<feature type="compositionally biased region" description="Low complexity" evidence="1">
    <location>
        <begin position="300"/>
        <end position="312"/>
    </location>
</feature>
<dbReference type="EMBL" id="BSVB01000001">
    <property type="protein sequence ID" value="GMA95102.1"/>
    <property type="molecule type" value="Genomic_DNA"/>
</dbReference>
<dbReference type="SUPFAM" id="SSF51735">
    <property type="entry name" value="NAD(P)-binding Rossmann-fold domains"/>
    <property type="match status" value="1"/>
</dbReference>
<proteinExistence type="predicted"/>
<accession>A0ABQ6K8E9</accession>
<dbReference type="CDD" id="cd05265">
    <property type="entry name" value="SDR_a1"/>
    <property type="match status" value="1"/>
</dbReference>